<gene>
    <name evidence="3" type="ORF">METZ01_LOCUS76191</name>
</gene>
<dbReference type="EMBL" id="UINC01005754">
    <property type="protein sequence ID" value="SVA23337.1"/>
    <property type="molecule type" value="Genomic_DNA"/>
</dbReference>
<dbReference type="SUPFAM" id="SSF51735">
    <property type="entry name" value="NAD(P)-binding Rossmann-fold domains"/>
    <property type="match status" value="1"/>
</dbReference>
<dbReference type="PROSITE" id="PS00061">
    <property type="entry name" value="ADH_SHORT"/>
    <property type="match status" value="1"/>
</dbReference>
<dbReference type="InterPro" id="IPR020904">
    <property type="entry name" value="Sc_DH/Rdtase_CS"/>
</dbReference>
<dbReference type="Pfam" id="PF00106">
    <property type="entry name" value="adh_short"/>
    <property type="match status" value="1"/>
</dbReference>
<protein>
    <recommendedName>
        <fullName evidence="4">Short-chain dehydrogenase</fullName>
    </recommendedName>
</protein>
<sequence>VLVLGATSDIAAATVRELAASGTRAMTLTARQTADLAPLVDELSEQGVACRTIELDVAATATVGPTLDDLFADADYDLVLCAIGVLDDDERHLEDSDAAYSTITGTFAGPALAVLAAARGLRSQGHGTLATITSVAAIRPRAGVALYGGAKAGLDFLARGLRPTLREHGVRVLVIRPGFVHTRMTEGLSPAPLSTDPESVARDIVRSLRRSRTVVWTPRLLRPMFAVLRLLPSPVWNRLAAR</sequence>
<dbReference type="GO" id="GO:0016491">
    <property type="term" value="F:oxidoreductase activity"/>
    <property type="evidence" value="ECO:0007669"/>
    <property type="project" value="UniProtKB-KW"/>
</dbReference>
<evidence type="ECO:0008006" key="4">
    <source>
        <dbReference type="Google" id="ProtNLM"/>
    </source>
</evidence>
<reference evidence="3" key="1">
    <citation type="submission" date="2018-05" db="EMBL/GenBank/DDBJ databases">
        <authorList>
            <person name="Lanie J.A."/>
            <person name="Ng W.-L."/>
            <person name="Kazmierczak K.M."/>
            <person name="Andrzejewski T.M."/>
            <person name="Davidsen T.M."/>
            <person name="Wayne K.J."/>
            <person name="Tettelin H."/>
            <person name="Glass J.I."/>
            <person name="Rusch D."/>
            <person name="Podicherti R."/>
            <person name="Tsui H.-C.T."/>
            <person name="Winkler M.E."/>
        </authorList>
    </citation>
    <scope>NUCLEOTIDE SEQUENCE</scope>
</reference>
<evidence type="ECO:0000256" key="2">
    <source>
        <dbReference type="ARBA" id="ARBA00023002"/>
    </source>
</evidence>
<keyword evidence="2" id="KW-0560">Oxidoreductase</keyword>
<dbReference type="PANTHER" id="PTHR43669">
    <property type="entry name" value="5-KETO-D-GLUCONATE 5-REDUCTASE"/>
    <property type="match status" value="1"/>
</dbReference>
<dbReference type="Gene3D" id="3.40.50.720">
    <property type="entry name" value="NAD(P)-binding Rossmann-like Domain"/>
    <property type="match status" value="1"/>
</dbReference>
<dbReference type="AlphaFoldDB" id="A0A381U7J4"/>
<feature type="non-terminal residue" evidence="3">
    <location>
        <position position="1"/>
    </location>
</feature>
<comment type="similarity">
    <text evidence="1">Belongs to the short-chain dehydrogenases/reductases (SDR) family.</text>
</comment>
<evidence type="ECO:0000256" key="1">
    <source>
        <dbReference type="ARBA" id="ARBA00006484"/>
    </source>
</evidence>
<name>A0A381U7J4_9ZZZZ</name>
<dbReference type="InterPro" id="IPR002347">
    <property type="entry name" value="SDR_fam"/>
</dbReference>
<proteinExistence type="inferred from homology"/>
<accession>A0A381U7J4</accession>
<evidence type="ECO:0000313" key="3">
    <source>
        <dbReference type="EMBL" id="SVA23337.1"/>
    </source>
</evidence>
<dbReference type="PANTHER" id="PTHR43669:SF6">
    <property type="entry name" value="DECAPRENYLPHOSPHORYL-2-KETO-BETA-D-ERYTHRO-PENTOSE REDUCTASE"/>
    <property type="match status" value="1"/>
</dbReference>
<dbReference type="InterPro" id="IPR036291">
    <property type="entry name" value="NAD(P)-bd_dom_sf"/>
</dbReference>
<organism evidence="3">
    <name type="scientific">marine metagenome</name>
    <dbReference type="NCBI Taxonomy" id="408172"/>
    <lineage>
        <taxon>unclassified sequences</taxon>
        <taxon>metagenomes</taxon>
        <taxon>ecological metagenomes</taxon>
    </lineage>
</organism>